<evidence type="ECO:0000259" key="15">
    <source>
        <dbReference type="PROSITE" id="PS51278"/>
    </source>
</evidence>
<evidence type="ECO:0000256" key="10">
    <source>
        <dbReference type="ARBA" id="ARBA00023004"/>
    </source>
</evidence>
<keyword evidence="6" id="KW-0288">FMN</keyword>
<keyword evidence="12" id="KW-0314">Glutamate biosynthesis</keyword>
<dbReference type="RefSeq" id="WP_013349288.1">
    <property type="nucleotide sequence ID" value="NC_014550.1"/>
</dbReference>
<keyword evidence="13" id="KW-0003">3Fe-4S</keyword>
<dbReference type="InterPro" id="IPR002489">
    <property type="entry name" value="Glu_synth_asu_C"/>
</dbReference>
<name>A0ABP1U5U7_GLUAR</name>
<keyword evidence="4" id="KW-0028">Amino-acid biosynthesis</keyword>
<comment type="similarity">
    <text evidence="3">Belongs to the glutamate synthase family.</text>
</comment>
<feature type="domain" description="Glutamine amidotransferase type-2" evidence="15">
    <location>
        <begin position="44"/>
        <end position="433"/>
    </location>
</feature>
<keyword evidence="9 16" id="KW-0560">Oxidoreductase</keyword>
<sequence>MSMTGVQMNASPGFGEEHPSPYTRFSAMPAAQGLYDPAAEKDACGLAMIASLKNQASHEIVAHALTALRRLEHRGAIGADEGTGDGAGILLHLPDAFLRSATTFELPAAGSYAVGMGFLPADAGERAFAVQELETLAAEEDLSVLGWREVPVDADVLGASARKVMPYITQFFVAAAPGTGAKSSGELDAAAWRIRRRAHNKMGVYFASFSSQSIVYKGMVSTAQLEPFYPDLSDTSFSSRCAIVHSRFSTNTFPSWPLAQPFRTIAHNGEINTVKGNRNWMRARQSTLKSPLLGEVPEELFPICTPGASDSASFDEVAEMLMLSGRNVAQSIMMMIPQPWENDELMDADLRAFYQYQSMLIEPWDGPAAVCFTDGKMAGAVLDRNGLRPARWWVTDDDLVVLASEVGVIDVDEEHIVQKGRVAPGKMFAVDLEGQRIVEDAEIKAEVAASEPWAQWVGQNLKTLDDFPDLEHVRHNSASVALRQLTFGYTTEELRMLLAPMAATGAEPLAAMGTDTPIAALADRARLLFDYFTQSFAQVTNPPLDAIREELVTSLGTAIGPDGNLLSLQRVPQTQIALDYPVLTNDQLAKIVNLRDEDGAKYSLKVRGLYRPNGGESELRARLQEICEKVSAAVNRGVRYIVLSDRDSSAAWAPIPSLLLTSAVHHHLLKSSNRTRVSLIIESGDAREVHHIALLIGYGASAINPYLALESVEQMAEEGQVPGVDGQQASKNLIKALGKGVLKIMSKMGISTVSSYCGAQTFEAVGLSQRVVDQYFTGTATKLSGIELDVVAAEAAARHARAYPEIDGGAQPLELETGGEYQWRREGPPHLFNPETVFRLQHSTRTRRYDVFKEYTKAVDDQAAQLKTLRGLLKFKTEGITPIDIDQVEPVSEIVKRFATGAMSYGSISAEAHETLAIAMNQLGGKSNTGEGGEDPERLLDPVRRSAVKQIASGRFGVTSLYLTNADDIQIKMAQGAKPGEGGQLMSAKLYPWIAKTRHSTPGVGLISPPPHHDIYSIEDLAQLIHDAKCANPSARVHVKLVSESGIGTVAAGVAKAKADVVLISGHDGGTGASPVNSLKHAGTPWEIGLAEAQQTLILNGLRDRVTVQVDGQLKTGRDVLIGALLGAEEFGFATAPLVVSGCIMMRVCHLDTCPVGVATQNPALRERFTGKAEFVVNFFEFIAQEVRELLAELGARTLDEVIGKVELLETDSAQFAAHDKVSGLALEAITHVPDTELAARRRRIGQDHGLEAHLDQWLLAAAGPALSDRLPVSIDADIVNTDRSTGTLLGHHVTKTFGVQTLAQDTIKVNLSGRAGQSLGAFLPEGITLKLSGDANDYVGKGLSGGRIAIHPPKSTLSKPEEQVIAGNVVGYGATSGAMFINGCVGERFAVRNSGATIVTEGIGEHGCEYMTGGQVLILGATGRNFGAGFSGGTAWVLDFDEAKLNPLAAAQGDLLVNPITDAHAQTIRALLDEHLALTASPLAARLLLDWDATRTRLTSITPRDFAAVQQLRSEAEANGQNPDSPQVWNKILEVTRG</sequence>
<reference evidence="17" key="2">
    <citation type="submission" date="2010-07" db="EMBL/GenBank/DDBJ databases">
        <title>Complete genome sequence of Arthrobacter arilaitensis (strain DSM 16368 / CIP 108037 / JCM 13566 / Re117).</title>
        <authorList>
            <person name="Genoscope."/>
        </authorList>
    </citation>
    <scope>NUCLEOTIDE SEQUENCE [LARGE SCALE GENOMIC DNA]</scope>
    <source>
        <strain evidence="17">DSM 16368 / CIP 108037 / IAM 15318 / JCM 13566 / Re117</strain>
    </source>
</reference>
<evidence type="ECO:0000256" key="3">
    <source>
        <dbReference type="ARBA" id="ARBA00009716"/>
    </source>
</evidence>
<comment type="cofactor">
    <cofactor evidence="2">
        <name>[3Fe-4S] cluster</name>
        <dbReference type="ChEBI" id="CHEBI:21137"/>
    </cofactor>
</comment>
<comment type="cofactor">
    <cofactor evidence="1">
        <name>FMN</name>
        <dbReference type="ChEBI" id="CHEBI:58210"/>
    </cofactor>
</comment>
<keyword evidence="10" id="KW-0408">Iron</keyword>
<dbReference type="Gene3D" id="3.60.20.10">
    <property type="entry name" value="Glutamine Phosphoribosylpyrophosphate, subunit 1, domain 1"/>
    <property type="match status" value="1"/>
</dbReference>
<dbReference type="SUPFAM" id="SSF51395">
    <property type="entry name" value="FMN-linked oxidoreductases"/>
    <property type="match status" value="1"/>
</dbReference>
<reference evidence="17" key="1">
    <citation type="journal article" date="2010" name="PLoS ONE">
        <title>The Arthrobacter arilaitensis Re117 genome sequence reveals its genetic adaptation to the surface of cheese.</title>
        <authorList>
            <person name="Monnet C."/>
            <person name="Loux V."/>
            <person name="Gibrat J.F."/>
            <person name="Spinnler E."/>
            <person name="Barbe V."/>
            <person name="Vacherie B."/>
            <person name="Gavory F."/>
            <person name="Gourbeyre E."/>
            <person name="Siguier P."/>
            <person name="Chandler M."/>
            <person name="Elleuch R."/>
            <person name="Irlinger F."/>
            <person name="Vallaeys T."/>
        </authorList>
    </citation>
    <scope>NUCLEOTIDE SEQUENCE</scope>
    <source>
        <strain evidence="17">DSM 16368 / CIP 108037 / IAM 15318 / JCM 13566 / Re117</strain>
    </source>
</reference>
<dbReference type="PROSITE" id="PS51278">
    <property type="entry name" value="GATASE_TYPE_2"/>
    <property type="match status" value="1"/>
</dbReference>
<dbReference type="GeneID" id="303185535"/>
<dbReference type="NCBIfam" id="NF008730">
    <property type="entry name" value="PRK11750.1"/>
    <property type="match status" value="1"/>
</dbReference>
<protein>
    <submittedName>
        <fullName evidence="16">Glutamate synthase (NADPH) subunit alpha</fullName>
        <ecNumber evidence="16">1.4.1.13</ecNumber>
    </submittedName>
</protein>
<dbReference type="PANTHER" id="PTHR11938">
    <property type="entry name" value="FAD NADPH DEHYDROGENASE/OXIDOREDUCTASE"/>
    <property type="match status" value="1"/>
</dbReference>
<proteinExistence type="inferred from homology"/>
<evidence type="ECO:0000256" key="11">
    <source>
        <dbReference type="ARBA" id="ARBA00023014"/>
    </source>
</evidence>
<dbReference type="InterPro" id="IPR002932">
    <property type="entry name" value="Glu_synthdom"/>
</dbReference>
<dbReference type="Pfam" id="PF01493">
    <property type="entry name" value="GXGXG"/>
    <property type="match status" value="1"/>
</dbReference>
<evidence type="ECO:0000256" key="9">
    <source>
        <dbReference type="ARBA" id="ARBA00023002"/>
    </source>
</evidence>
<dbReference type="SUPFAM" id="SSF69336">
    <property type="entry name" value="Alpha subunit of glutamate synthase, C-terminal domain"/>
    <property type="match status" value="1"/>
</dbReference>
<dbReference type="Proteomes" id="UP000006878">
    <property type="component" value="Chromosome"/>
</dbReference>
<dbReference type="GO" id="GO:0004355">
    <property type="term" value="F:glutamate synthase (NADPH) activity"/>
    <property type="evidence" value="ECO:0007669"/>
    <property type="project" value="UniProtKB-EC"/>
</dbReference>
<organism evidence="16 17">
    <name type="scientific">Glutamicibacter arilaitensis (strain DSM 16368 / CIP 108037 / IAM 15318 / JCM 13566 / NCIMB 14258 / Re117)</name>
    <name type="common">Arthrobacter arilaitensis</name>
    <dbReference type="NCBI Taxonomy" id="861360"/>
    <lineage>
        <taxon>Bacteria</taxon>
        <taxon>Bacillati</taxon>
        <taxon>Actinomycetota</taxon>
        <taxon>Actinomycetes</taxon>
        <taxon>Micrococcales</taxon>
        <taxon>Micrococcaceae</taxon>
        <taxon>Glutamicibacter</taxon>
    </lineage>
</organism>
<dbReference type="Gene3D" id="3.20.20.70">
    <property type="entry name" value="Aldolase class I"/>
    <property type="match status" value="2"/>
</dbReference>
<dbReference type="InterPro" id="IPR013785">
    <property type="entry name" value="Aldolase_TIM"/>
</dbReference>
<dbReference type="PANTHER" id="PTHR11938:SF133">
    <property type="entry name" value="GLUTAMATE SYNTHASE (NADH)"/>
    <property type="match status" value="1"/>
</dbReference>
<dbReference type="Pfam" id="PF00310">
    <property type="entry name" value="GATase_2"/>
    <property type="match status" value="1"/>
</dbReference>
<evidence type="ECO:0000256" key="12">
    <source>
        <dbReference type="ARBA" id="ARBA00023164"/>
    </source>
</evidence>
<dbReference type="Pfam" id="PF01645">
    <property type="entry name" value="Glu_synthase"/>
    <property type="match status" value="1"/>
</dbReference>
<keyword evidence="7" id="KW-0479">Metal-binding</keyword>
<evidence type="ECO:0000256" key="2">
    <source>
        <dbReference type="ARBA" id="ARBA00001927"/>
    </source>
</evidence>
<keyword evidence="11" id="KW-0411">Iron-sulfur</keyword>
<dbReference type="InterPro" id="IPR029055">
    <property type="entry name" value="Ntn_hydrolases_N"/>
</dbReference>
<dbReference type="InterPro" id="IPR036485">
    <property type="entry name" value="Glu_synth_asu_C_sf"/>
</dbReference>
<evidence type="ECO:0000256" key="13">
    <source>
        <dbReference type="ARBA" id="ARBA00023291"/>
    </source>
</evidence>
<evidence type="ECO:0000256" key="8">
    <source>
        <dbReference type="ARBA" id="ARBA00022962"/>
    </source>
</evidence>
<keyword evidence="17" id="KW-1185">Reference proteome</keyword>
<evidence type="ECO:0000313" key="17">
    <source>
        <dbReference type="Proteomes" id="UP000006878"/>
    </source>
</evidence>
<keyword evidence="8" id="KW-0315">Glutamine amidotransferase</keyword>
<evidence type="ECO:0000313" key="16">
    <source>
        <dbReference type="EMBL" id="CBT76162.1"/>
    </source>
</evidence>
<dbReference type="CDD" id="cd02808">
    <property type="entry name" value="GltS_FMN"/>
    <property type="match status" value="1"/>
</dbReference>
<dbReference type="InterPro" id="IPR050711">
    <property type="entry name" value="ET-N_metabolism_enzyme"/>
</dbReference>
<comment type="pathway">
    <text evidence="14">Amino-acid biosynthesis.</text>
</comment>
<dbReference type="Gene3D" id="2.160.20.60">
    <property type="entry name" value="Glutamate synthase, alpha subunit, C-terminal domain"/>
    <property type="match status" value="1"/>
</dbReference>
<dbReference type="InterPro" id="IPR017932">
    <property type="entry name" value="GATase_2_dom"/>
</dbReference>
<dbReference type="EC" id="1.4.1.13" evidence="16"/>
<dbReference type="EMBL" id="FQ311875">
    <property type="protein sequence ID" value="CBT76162.1"/>
    <property type="molecule type" value="Genomic_DNA"/>
</dbReference>
<accession>A0ABP1U5U7</accession>
<evidence type="ECO:0000256" key="6">
    <source>
        <dbReference type="ARBA" id="ARBA00022643"/>
    </source>
</evidence>
<evidence type="ECO:0000256" key="1">
    <source>
        <dbReference type="ARBA" id="ARBA00001917"/>
    </source>
</evidence>
<dbReference type="Pfam" id="PF04898">
    <property type="entry name" value="Glu_syn_central"/>
    <property type="match status" value="1"/>
</dbReference>
<evidence type="ECO:0000256" key="4">
    <source>
        <dbReference type="ARBA" id="ARBA00022605"/>
    </source>
</evidence>
<evidence type="ECO:0000256" key="7">
    <source>
        <dbReference type="ARBA" id="ARBA00022723"/>
    </source>
</evidence>
<gene>
    <name evidence="16" type="primary">gltB</name>
    <name evidence="16" type="ordered locus">AARI_19430</name>
</gene>
<dbReference type="InterPro" id="IPR006982">
    <property type="entry name" value="Glu_synth_centr_N"/>
</dbReference>
<evidence type="ECO:0000256" key="14">
    <source>
        <dbReference type="ARBA" id="ARBA00029440"/>
    </source>
</evidence>
<dbReference type="CDD" id="cd00713">
    <property type="entry name" value="GltS"/>
    <property type="match status" value="1"/>
</dbReference>
<keyword evidence="5" id="KW-0285">Flavoprotein</keyword>
<dbReference type="SUPFAM" id="SSF56235">
    <property type="entry name" value="N-terminal nucleophile aminohydrolases (Ntn hydrolases)"/>
    <property type="match status" value="1"/>
</dbReference>
<evidence type="ECO:0000256" key="5">
    <source>
        <dbReference type="ARBA" id="ARBA00022630"/>
    </source>
</evidence>